<evidence type="ECO:0000313" key="5">
    <source>
        <dbReference type="Proteomes" id="UP000034189"/>
    </source>
</evidence>
<evidence type="ECO:0000256" key="1">
    <source>
        <dbReference type="ARBA" id="ARBA00022795"/>
    </source>
</evidence>
<feature type="coiled-coil region" evidence="2">
    <location>
        <begin position="3"/>
        <end position="33"/>
    </location>
</feature>
<dbReference type="OrthoDB" id="2660802at2"/>
<evidence type="ECO:0000313" key="4">
    <source>
        <dbReference type="EMBL" id="AKG36572.1"/>
    </source>
</evidence>
<proteinExistence type="predicted"/>
<dbReference type="Proteomes" id="UP000034189">
    <property type="component" value="Chromosome"/>
</dbReference>
<name>A0A0F7FDI4_PAEDU</name>
<dbReference type="PATRIC" id="fig|1333534.5.peg.4441"/>
<dbReference type="SUPFAM" id="SSF140566">
    <property type="entry name" value="FlgN-like"/>
    <property type="match status" value="1"/>
</dbReference>
<reference evidence="4 5" key="1">
    <citation type="submission" date="2015-03" db="EMBL/GenBank/DDBJ databases">
        <authorList>
            <person name="Abdul Halim M."/>
        </authorList>
    </citation>
    <scope>NUCLEOTIDE SEQUENCE [LARGE SCALE GENOMIC DNA]</scope>
    <source>
        <strain evidence="4 5">ATCC 35681</strain>
    </source>
</reference>
<dbReference type="Gene3D" id="1.20.58.300">
    <property type="entry name" value="FlgN-like"/>
    <property type="match status" value="1"/>
</dbReference>
<dbReference type="InterPro" id="IPR007809">
    <property type="entry name" value="FlgN-like"/>
</dbReference>
<organism evidence="4 5">
    <name type="scientific">Paenibacillus durus ATCC 35681</name>
    <dbReference type="NCBI Taxonomy" id="1333534"/>
    <lineage>
        <taxon>Bacteria</taxon>
        <taxon>Bacillati</taxon>
        <taxon>Bacillota</taxon>
        <taxon>Bacilli</taxon>
        <taxon>Bacillales</taxon>
        <taxon>Paenibacillaceae</taxon>
        <taxon>Paenibacillus</taxon>
    </lineage>
</organism>
<evidence type="ECO:0000256" key="3">
    <source>
        <dbReference type="SAM" id="MobiDB-lite"/>
    </source>
</evidence>
<sequence length="166" mass="18940">MSLQNLINSLESLNELNEKLLQLSEHKKQAILNNDFDELTRTTMGESGLLKAIKNQEAVRQEMAHAFMREKGIKSHLDLTISEISRLVFEPEEKARLLNAQKMLVSTLRELKRANDLNQNLVSQSLSFIDFSLNLLVGEEESTYTRPDQSPTVRTPKRNGIFDARA</sequence>
<feature type="region of interest" description="Disordered" evidence="3">
    <location>
        <begin position="142"/>
        <end position="166"/>
    </location>
</feature>
<gene>
    <name evidence="4" type="ORF">VK70_20250</name>
</gene>
<reference evidence="4 5" key="2">
    <citation type="journal article" date="2016" name="Genome Announc.">
        <title>Genome Sequence of a Gram-Positive Diazotroph, Paenibacillus durus Type Strain ATCC 35681.</title>
        <authorList>
            <person name="Halim M.A."/>
            <person name="Rahman A.Y."/>
            <person name="Sim K.S."/>
            <person name="Yam H.C."/>
            <person name="Rahim A.A."/>
            <person name="Ghazali A.H."/>
            <person name="Najimudin N."/>
        </authorList>
    </citation>
    <scope>NUCLEOTIDE SEQUENCE [LARGE SCALE GENOMIC DNA]</scope>
    <source>
        <strain evidence="4 5">ATCC 35681</strain>
    </source>
</reference>
<dbReference type="RefSeq" id="WP_025695512.1">
    <property type="nucleotide sequence ID" value="NZ_ASQQ01000321.1"/>
</dbReference>
<dbReference type="HOGENOM" id="CLU_132586_0_0_9"/>
<feature type="compositionally biased region" description="Polar residues" evidence="3">
    <location>
        <begin position="144"/>
        <end position="153"/>
    </location>
</feature>
<evidence type="ECO:0008006" key="6">
    <source>
        <dbReference type="Google" id="ProtNLM"/>
    </source>
</evidence>
<dbReference type="Pfam" id="PF05130">
    <property type="entry name" value="FlgN"/>
    <property type="match status" value="1"/>
</dbReference>
<dbReference type="EMBL" id="CP011114">
    <property type="protein sequence ID" value="AKG36572.1"/>
    <property type="molecule type" value="Genomic_DNA"/>
</dbReference>
<keyword evidence="1" id="KW-1005">Bacterial flagellum biogenesis</keyword>
<dbReference type="AlphaFoldDB" id="A0A0F7FDI4"/>
<dbReference type="InterPro" id="IPR036679">
    <property type="entry name" value="FlgN-like_sf"/>
</dbReference>
<accession>A0A0F7FDI4</accession>
<dbReference type="GO" id="GO:0044780">
    <property type="term" value="P:bacterial-type flagellum assembly"/>
    <property type="evidence" value="ECO:0007669"/>
    <property type="project" value="InterPro"/>
</dbReference>
<keyword evidence="2" id="KW-0175">Coiled coil</keyword>
<protein>
    <recommendedName>
        <fullName evidence="6">Flagellar biosynthesis protein FlgN</fullName>
    </recommendedName>
</protein>
<evidence type="ECO:0000256" key="2">
    <source>
        <dbReference type="SAM" id="Coils"/>
    </source>
</evidence>